<dbReference type="InterPro" id="IPR001005">
    <property type="entry name" value="SANT/Myb"/>
</dbReference>
<feature type="compositionally biased region" description="Low complexity" evidence="2">
    <location>
        <begin position="1857"/>
        <end position="1883"/>
    </location>
</feature>
<feature type="region of interest" description="Disordered" evidence="2">
    <location>
        <begin position="1794"/>
        <end position="1899"/>
    </location>
</feature>
<feature type="domain" description="Myb-like" evidence="3">
    <location>
        <begin position="1082"/>
        <end position="1131"/>
    </location>
</feature>
<keyword evidence="1" id="KW-0156">Chromatin regulator</keyword>
<feature type="compositionally biased region" description="Polar residues" evidence="2">
    <location>
        <begin position="1676"/>
        <end position="1708"/>
    </location>
</feature>
<feature type="compositionally biased region" description="Low complexity" evidence="2">
    <location>
        <begin position="1267"/>
        <end position="1286"/>
    </location>
</feature>
<proteinExistence type="predicted"/>
<feature type="region of interest" description="Disordered" evidence="2">
    <location>
        <begin position="463"/>
        <end position="535"/>
    </location>
</feature>
<feature type="compositionally biased region" description="Polar residues" evidence="2">
    <location>
        <begin position="1381"/>
        <end position="1400"/>
    </location>
</feature>
<dbReference type="GO" id="GO:0035267">
    <property type="term" value="C:NuA4 histone acetyltransferase complex"/>
    <property type="evidence" value="ECO:0000318"/>
    <property type="project" value="GO_Central"/>
</dbReference>
<feature type="compositionally biased region" description="Basic residues" evidence="2">
    <location>
        <begin position="187"/>
        <end position="196"/>
    </location>
</feature>
<dbReference type="eggNOG" id="ENOG502QSR0">
    <property type="taxonomic scope" value="Eukaryota"/>
</dbReference>
<feature type="region of interest" description="Disordered" evidence="2">
    <location>
        <begin position="413"/>
        <end position="441"/>
    </location>
</feature>
<name>A0A022RHG2_ERYGU</name>
<feature type="region of interest" description="Disordered" evidence="2">
    <location>
        <begin position="1427"/>
        <end position="1474"/>
    </location>
</feature>
<dbReference type="InterPro" id="IPR014012">
    <property type="entry name" value="HSA_dom"/>
</dbReference>
<feature type="compositionally biased region" description="Polar residues" evidence="2">
    <location>
        <begin position="1838"/>
        <end position="1849"/>
    </location>
</feature>
<feature type="region of interest" description="Disordered" evidence="2">
    <location>
        <begin position="1676"/>
        <end position="1779"/>
    </location>
</feature>
<feature type="compositionally biased region" description="Polar residues" evidence="2">
    <location>
        <begin position="1287"/>
        <end position="1305"/>
    </location>
</feature>
<feature type="region of interest" description="Disordered" evidence="2">
    <location>
        <begin position="1131"/>
        <end position="1158"/>
    </location>
</feature>
<feature type="compositionally biased region" description="Low complexity" evidence="2">
    <location>
        <begin position="1815"/>
        <end position="1834"/>
    </location>
</feature>
<dbReference type="Pfam" id="PF07529">
    <property type="entry name" value="HSA"/>
    <property type="match status" value="1"/>
</dbReference>
<feature type="domain" description="HSA" evidence="4">
    <location>
        <begin position="597"/>
        <end position="672"/>
    </location>
</feature>
<dbReference type="EMBL" id="KI630454">
    <property type="protein sequence ID" value="EYU39228.1"/>
    <property type="molecule type" value="Genomic_DNA"/>
</dbReference>
<feature type="compositionally biased region" description="Polar residues" evidence="2">
    <location>
        <begin position="463"/>
        <end position="472"/>
    </location>
</feature>
<dbReference type="GO" id="GO:0006325">
    <property type="term" value="P:chromatin organization"/>
    <property type="evidence" value="ECO:0007669"/>
    <property type="project" value="UniProtKB-KW"/>
</dbReference>
<evidence type="ECO:0008006" key="7">
    <source>
        <dbReference type="Google" id="ProtNLM"/>
    </source>
</evidence>
<keyword evidence="6" id="KW-1185">Reference proteome</keyword>
<feature type="compositionally biased region" description="Low complexity" evidence="2">
    <location>
        <begin position="1438"/>
        <end position="1450"/>
    </location>
</feature>
<gene>
    <name evidence="5" type="ORF">MIMGU_mgv1a000074mg</name>
</gene>
<dbReference type="PANTHER" id="PTHR46774">
    <property type="entry name" value="CHROMATIN MODIFICATION-RELATED PROTEIN EAF1 A-RELATED"/>
    <property type="match status" value="1"/>
</dbReference>
<dbReference type="STRING" id="4155.A0A022RHG2"/>
<dbReference type="SMART" id="SM00573">
    <property type="entry name" value="HSA"/>
    <property type="match status" value="1"/>
</dbReference>
<feature type="compositionally biased region" description="Low complexity" evidence="2">
    <location>
        <begin position="1136"/>
        <end position="1148"/>
    </location>
</feature>
<protein>
    <recommendedName>
        <fullName evidence="7">HSA domain-containing protein</fullName>
    </recommendedName>
</protein>
<evidence type="ECO:0000259" key="3">
    <source>
        <dbReference type="PROSITE" id="PS50090"/>
    </source>
</evidence>
<feature type="compositionally biased region" description="Basic and acidic residues" evidence="2">
    <location>
        <begin position="169"/>
        <end position="178"/>
    </location>
</feature>
<dbReference type="PANTHER" id="PTHR46774:SF3">
    <property type="entry name" value="CHROMATIN MODIFICATION-RELATED PROTEIN EAF1 A-RELATED"/>
    <property type="match status" value="1"/>
</dbReference>
<feature type="region of interest" description="Disordered" evidence="2">
    <location>
        <begin position="1381"/>
        <end position="1411"/>
    </location>
</feature>
<organism evidence="5 6">
    <name type="scientific">Erythranthe guttata</name>
    <name type="common">Yellow monkey flower</name>
    <name type="synonym">Mimulus guttatus</name>
    <dbReference type="NCBI Taxonomy" id="4155"/>
    <lineage>
        <taxon>Eukaryota</taxon>
        <taxon>Viridiplantae</taxon>
        <taxon>Streptophyta</taxon>
        <taxon>Embryophyta</taxon>
        <taxon>Tracheophyta</taxon>
        <taxon>Spermatophyta</taxon>
        <taxon>Magnoliopsida</taxon>
        <taxon>eudicotyledons</taxon>
        <taxon>Gunneridae</taxon>
        <taxon>Pentapetalae</taxon>
        <taxon>asterids</taxon>
        <taxon>lamiids</taxon>
        <taxon>Lamiales</taxon>
        <taxon>Phrymaceae</taxon>
        <taxon>Erythranthe</taxon>
    </lineage>
</organism>
<feature type="region of interest" description="Disordered" evidence="2">
    <location>
        <begin position="1637"/>
        <end position="1662"/>
    </location>
</feature>
<feature type="region of interest" description="Disordered" evidence="2">
    <location>
        <begin position="147"/>
        <end position="252"/>
    </location>
</feature>
<dbReference type="Proteomes" id="UP000030748">
    <property type="component" value="Unassembled WGS sequence"/>
</dbReference>
<feature type="compositionally biased region" description="Low complexity" evidence="2">
    <location>
        <begin position="1596"/>
        <end position="1618"/>
    </location>
</feature>
<evidence type="ECO:0000256" key="1">
    <source>
        <dbReference type="ARBA" id="ARBA00022853"/>
    </source>
</evidence>
<feature type="compositionally biased region" description="Polar residues" evidence="2">
    <location>
        <begin position="1719"/>
        <end position="1752"/>
    </location>
</feature>
<evidence type="ECO:0000259" key="4">
    <source>
        <dbReference type="PROSITE" id="PS51204"/>
    </source>
</evidence>
<feature type="compositionally biased region" description="Low complexity" evidence="2">
    <location>
        <begin position="1536"/>
        <end position="1555"/>
    </location>
</feature>
<feature type="compositionally biased region" description="Polar residues" evidence="2">
    <location>
        <begin position="1759"/>
        <end position="1771"/>
    </location>
</feature>
<feature type="compositionally biased region" description="Polar residues" evidence="2">
    <location>
        <begin position="415"/>
        <end position="428"/>
    </location>
</feature>
<feature type="region of interest" description="Disordered" evidence="2">
    <location>
        <begin position="1023"/>
        <end position="1046"/>
    </location>
</feature>
<feature type="compositionally biased region" description="Polar residues" evidence="2">
    <location>
        <begin position="154"/>
        <end position="167"/>
    </location>
</feature>
<feature type="compositionally biased region" description="Polar residues" evidence="2">
    <location>
        <begin position="1502"/>
        <end position="1535"/>
    </location>
</feature>
<evidence type="ECO:0000256" key="2">
    <source>
        <dbReference type="SAM" id="MobiDB-lite"/>
    </source>
</evidence>
<dbReference type="InterPro" id="IPR044798">
    <property type="entry name" value="EAF1A/B"/>
</dbReference>
<feature type="compositionally biased region" description="Polar residues" evidence="2">
    <location>
        <begin position="203"/>
        <end position="221"/>
    </location>
</feature>
<feature type="compositionally biased region" description="Polar residues" evidence="2">
    <location>
        <begin position="1805"/>
        <end position="1814"/>
    </location>
</feature>
<reference evidence="5 6" key="1">
    <citation type="journal article" date="2013" name="Proc. Natl. Acad. Sci. U.S.A.">
        <title>Fine-scale variation in meiotic recombination in Mimulus inferred from population shotgun sequencing.</title>
        <authorList>
            <person name="Hellsten U."/>
            <person name="Wright K.M."/>
            <person name="Jenkins J."/>
            <person name="Shu S."/>
            <person name="Yuan Y."/>
            <person name="Wessler S.R."/>
            <person name="Schmutz J."/>
            <person name="Willis J.H."/>
            <person name="Rokhsar D.S."/>
        </authorList>
    </citation>
    <scope>NUCLEOTIDE SEQUENCE [LARGE SCALE GENOMIC DNA]</scope>
    <source>
        <strain evidence="6">cv. DUN x IM62</strain>
    </source>
</reference>
<accession>A0A022RHG2</accession>
<dbReference type="PROSITE" id="PS51204">
    <property type="entry name" value="HSA"/>
    <property type="match status" value="1"/>
</dbReference>
<feature type="compositionally biased region" description="Polar residues" evidence="2">
    <location>
        <begin position="233"/>
        <end position="250"/>
    </location>
</feature>
<feature type="region of interest" description="Disordered" evidence="2">
    <location>
        <begin position="1262"/>
        <end position="1321"/>
    </location>
</feature>
<evidence type="ECO:0000313" key="5">
    <source>
        <dbReference type="EMBL" id="EYU39228.1"/>
    </source>
</evidence>
<feature type="region of interest" description="Disordered" evidence="2">
    <location>
        <begin position="1502"/>
        <end position="1621"/>
    </location>
</feature>
<feature type="compositionally biased region" description="Low complexity" evidence="2">
    <location>
        <begin position="1031"/>
        <end position="1043"/>
    </location>
</feature>
<dbReference type="PROSITE" id="PS50090">
    <property type="entry name" value="MYB_LIKE"/>
    <property type="match status" value="1"/>
</dbReference>
<feature type="compositionally biased region" description="Basic and acidic residues" evidence="2">
    <location>
        <begin position="474"/>
        <end position="493"/>
    </location>
</feature>
<evidence type="ECO:0000313" key="6">
    <source>
        <dbReference type="Proteomes" id="UP000030748"/>
    </source>
</evidence>
<sequence>MHGCSSTSVLLVDAEFDSMGGSEVGVGTANRTSPRKAAIEKVQAELRQEFGVRDEWRRELDFLEQGGNPLDFKLGNVASVSVQSTSVTDQHPDQFVTSEAKGGLAFTTSPHGDSVESNRRPEAALCEPNSADNLILLDAEHGYSEGRKSLLHPNRSNVVPSEQSFQMDVSRKTQEHGDSAAFGLPRKAYKRRNRFRPNRDGARSSSTDVNPIRGSHSSSLPSRHGHKDVNGLASDTENQSISLNWNSKPTSPMDVTRPKTVFAGAQDNIGFDGLKSVKSTKDLIEGVFVNTASDVIASKNPVDEELSQQSLSGAIKTRNRMDSNEPEAIQVLGEMDPAVIECQPSVNATKVEIQSSSSQINGFSSKKGDEMINDDHKSSPSCVIKVLDSESSCTQTSLSNDANNDMEKCTRVKNVDSNGNLENQTLQDGNPVIESDKFANGDKDTEEIDVSTLVNKESVSACQSQRDTSFSLQPKEELYQSESASKDEVKDQVITEGMDTCDPIQSESGSKPTDPLADNPGLQNETSRDVGHQGSIDVSNLDLTEARCLASVSTFSDEAQIIPESDSKLASSIDEDAILKEAQIIEAKRKRIVELTNVTSPIEIPRKSHWEYVLEEMAWLANDFAQERIWKIAAAAQTCYQVAVTSRLRKQEKCSGMDAKRVAHTLAKAVMGFWHSVEVQIQETNKELKQQLQKDEGLSVRDYAVRLLKCNEPSIFLSQTEVPLTPDRISDSGVLDLSWEDSLTEENLFYSVNPGAMETYRNSIESHVTHCRRIGCTVQEEVETSACDVATDFEYKDNAYDEDEGETSTYNIPVAFEDNKSSRYGQKKRKHLGHSYGARSYEIGSDLLPMPSTENNLVSQQYGLAAKRPGSSLNVSVPTKRLRTASRRVISPFNAGASGYIQMPNKTEASSCDTNSFQDDQSTQRGRLLVPNSVEVDSAGAFENKLPFDSAEVSLKPKKTKKAKHLNSSYEQRWQVDSSFQNEQFRRDQWKKGLDGHQLESNGNCGLLGQPVLKKPKLIRQSQDSSFDNIPPSGGSVPSPVASQMSNMSNPNKFIKMLGGRDRGRKSKALKPFGQSGSGSIWSLFEDQALVVLAHDLGPNWELVSDAINNTVQKCIHRKAKECKVRHSFLMDRSPGDGADSAEDSGSSQPYSSTLRGIPKGSARQLFQRLQGPMEEETVKSHFAKITMIAQKQHCRKTQNDNQDPIQLQQPHSSHTVALSEVCPNNLNGGPVLTPLDLCDTSVSGPDILSLGYQGPLSSGLAIPNQGSPTPSLPASGASSALQGSSNMMIGNTFSSPHGPLSSSARDGRYVPRSGSLSADEQQRMQQYNQMIPGRNIPQPNISSAGIDRGVRVLPGGNGMGVMGGVNRSLPMARPGFQGIPSSSNSGNMASPGNGMSSANMHAGIGAGQGSSMLRPREAVQHMMRMPGNSQGMSHFGSPPVSSYPIHHPISPQPPQVLSPRHPHFQGPANHVPNPQQQAYAAARLAKERQLQNRILQQQKQFAASDSLMSPHVQSQPQLPVSSPMQNSSQVNNNKPQQTSSPPVSVSPSMNSVPPQHQPNHQKPAQGAARNGQAGGSGLTNHTGNKRQRQPNQFSQANRQHPQQRQQQLQAQQAAKAAKGVGRGNLSMHQNIHTDTSLLNGTSANLGEKGEPVSFTGSPLNTGQQVRPFVASQATNQSLPQQKMYSGQASSSSRNLQSNAQSDNSSKGQFPPVAPPVSSGGNQSGTSLTTAGLNHQQGPSQQKLANQNQPASQRVVVQPNRQINPDPSTKPQVGDSDTEIEASNNATNAVQVVSPTGGHKWHNSEPLSDSNALKSPTNLSSLVSVPSNSSESVPQAGQGLSQRSSSASLPQIRHDQQPQQQQSQQPQQHQSPLHSQQVVQLLQAGNGNLFGRSTESRLE</sequence>